<sequence length="69" mass="7881">MAPQPDLANRSRSDRALLLTIEGPPSQLAHQKPSIYVFYAVPLYYLFPSDVFVSNWPKRQAVPPFVEIH</sequence>
<reference evidence="1" key="1">
    <citation type="submission" date="2018-11" db="EMBL/GenBank/DDBJ databases">
        <authorList>
            <consortium name="Pathogen Informatics"/>
        </authorList>
    </citation>
    <scope>NUCLEOTIDE SEQUENCE</scope>
</reference>
<proteinExistence type="predicted"/>
<keyword evidence="2" id="KW-1185">Reference proteome</keyword>
<dbReference type="AlphaFoldDB" id="A0A3S5B7P4"/>
<protein>
    <submittedName>
        <fullName evidence="1">Uncharacterized protein</fullName>
    </submittedName>
</protein>
<accession>A0A3S5B7P4</accession>
<dbReference type="Proteomes" id="UP000784294">
    <property type="component" value="Unassembled WGS sequence"/>
</dbReference>
<evidence type="ECO:0000313" key="2">
    <source>
        <dbReference type="Proteomes" id="UP000784294"/>
    </source>
</evidence>
<comment type="caution">
    <text evidence="1">The sequence shown here is derived from an EMBL/GenBank/DDBJ whole genome shotgun (WGS) entry which is preliminary data.</text>
</comment>
<name>A0A3S5B7P4_9PLAT</name>
<organism evidence="1 2">
    <name type="scientific">Protopolystoma xenopodis</name>
    <dbReference type="NCBI Taxonomy" id="117903"/>
    <lineage>
        <taxon>Eukaryota</taxon>
        <taxon>Metazoa</taxon>
        <taxon>Spiralia</taxon>
        <taxon>Lophotrochozoa</taxon>
        <taxon>Platyhelminthes</taxon>
        <taxon>Monogenea</taxon>
        <taxon>Polyopisthocotylea</taxon>
        <taxon>Polystomatidea</taxon>
        <taxon>Polystomatidae</taxon>
        <taxon>Protopolystoma</taxon>
    </lineage>
</organism>
<dbReference type="EMBL" id="CAAALY010274920">
    <property type="protein sequence ID" value="VEL42524.1"/>
    <property type="molecule type" value="Genomic_DNA"/>
</dbReference>
<evidence type="ECO:0000313" key="1">
    <source>
        <dbReference type="EMBL" id="VEL42524.1"/>
    </source>
</evidence>
<gene>
    <name evidence="1" type="ORF">PXEA_LOCUS35964</name>
</gene>